<reference evidence="7 8" key="1">
    <citation type="submission" date="2019-03" db="EMBL/GenBank/DDBJ databases">
        <title>Genomic Encyclopedia of Type Strains, Phase IV (KMG-IV): sequencing the most valuable type-strain genomes for metagenomic binning, comparative biology and taxonomic classification.</title>
        <authorList>
            <person name="Goeker M."/>
        </authorList>
    </citation>
    <scope>NUCLEOTIDE SEQUENCE [LARGE SCALE GENOMIC DNA]</scope>
    <source>
        <strain evidence="7 8">DSM 21153</strain>
    </source>
</reference>
<dbReference type="Proteomes" id="UP000295277">
    <property type="component" value="Unassembled WGS sequence"/>
</dbReference>
<evidence type="ECO:0000256" key="1">
    <source>
        <dbReference type="ARBA" id="ARBA00006157"/>
    </source>
</evidence>
<dbReference type="InterPro" id="IPR010982">
    <property type="entry name" value="Lambda_DNA-bd_dom_sf"/>
</dbReference>
<evidence type="ECO:0000256" key="2">
    <source>
        <dbReference type="ARBA" id="ARBA00023015"/>
    </source>
</evidence>
<name>A0A4R1YUQ6_9RHOB</name>
<proteinExistence type="inferred from homology"/>
<dbReference type="GO" id="GO:0003677">
    <property type="term" value="F:DNA binding"/>
    <property type="evidence" value="ECO:0007669"/>
    <property type="project" value="UniProtKB-KW"/>
</dbReference>
<feature type="compositionally biased region" description="Basic and acidic residues" evidence="5">
    <location>
        <begin position="86"/>
        <end position="102"/>
    </location>
</feature>
<evidence type="ECO:0000313" key="7">
    <source>
        <dbReference type="EMBL" id="TCM84819.1"/>
    </source>
</evidence>
<dbReference type="EMBL" id="SLVM01000010">
    <property type="protein sequence ID" value="TCM84819.1"/>
    <property type="molecule type" value="Genomic_DNA"/>
</dbReference>
<keyword evidence="4" id="KW-0804">Transcription</keyword>
<dbReference type="InterPro" id="IPR038722">
    <property type="entry name" value="Ner_HTH_dom"/>
</dbReference>
<dbReference type="SUPFAM" id="SSF47413">
    <property type="entry name" value="lambda repressor-like DNA-binding domains"/>
    <property type="match status" value="1"/>
</dbReference>
<gene>
    <name evidence="7" type="ORF">EV216_110137</name>
</gene>
<sequence>MEQKKPAPVLDWHGIKAELHRRGMTLTALATRAGLDPSMCRKVNSHCNYKAQKAIADFLDLKPEQLWPDRYPKNKPRILDTAKYPPVEREKDAAGADKRRCA</sequence>
<evidence type="ECO:0000256" key="5">
    <source>
        <dbReference type="SAM" id="MobiDB-lite"/>
    </source>
</evidence>
<keyword evidence="2" id="KW-0805">Transcription regulation</keyword>
<keyword evidence="8" id="KW-1185">Reference proteome</keyword>
<comment type="similarity">
    <text evidence="1">Belongs to the ner transcriptional regulatory family.</text>
</comment>
<dbReference type="Gene3D" id="1.10.260.40">
    <property type="entry name" value="lambda repressor-like DNA-binding domains"/>
    <property type="match status" value="1"/>
</dbReference>
<feature type="region of interest" description="Disordered" evidence="5">
    <location>
        <begin position="72"/>
        <end position="102"/>
    </location>
</feature>
<keyword evidence="3" id="KW-0238">DNA-binding</keyword>
<accession>A0A4R1YUQ6</accession>
<evidence type="ECO:0000259" key="6">
    <source>
        <dbReference type="Pfam" id="PF13693"/>
    </source>
</evidence>
<dbReference type="Pfam" id="PF13693">
    <property type="entry name" value="HTH_35"/>
    <property type="match status" value="1"/>
</dbReference>
<evidence type="ECO:0000313" key="8">
    <source>
        <dbReference type="Proteomes" id="UP000295277"/>
    </source>
</evidence>
<evidence type="ECO:0000256" key="3">
    <source>
        <dbReference type="ARBA" id="ARBA00023125"/>
    </source>
</evidence>
<feature type="domain" description="Ner winged helix-turn-helix DNA-binding" evidence="6">
    <location>
        <begin position="11"/>
        <end position="80"/>
    </location>
</feature>
<dbReference type="OrthoDB" id="531446at2"/>
<dbReference type="AlphaFoldDB" id="A0A4R1YUQ6"/>
<comment type="caution">
    <text evidence="7">The sequence shown here is derived from an EMBL/GenBank/DDBJ whole genome shotgun (WGS) entry which is preliminary data.</text>
</comment>
<protein>
    <submittedName>
        <fullName evidence="7">Nlp family transcriptional regulator</fullName>
    </submittedName>
</protein>
<organism evidence="7 8">
    <name type="scientific">Rhodovulum steppense</name>
    <dbReference type="NCBI Taxonomy" id="540251"/>
    <lineage>
        <taxon>Bacteria</taxon>
        <taxon>Pseudomonadati</taxon>
        <taxon>Pseudomonadota</taxon>
        <taxon>Alphaproteobacteria</taxon>
        <taxon>Rhodobacterales</taxon>
        <taxon>Paracoccaceae</taxon>
        <taxon>Rhodovulum</taxon>
    </lineage>
</organism>
<dbReference type="RefSeq" id="WP_132694683.1">
    <property type="nucleotide sequence ID" value="NZ_SLVM01000010.1"/>
</dbReference>
<evidence type="ECO:0000256" key="4">
    <source>
        <dbReference type="ARBA" id="ARBA00023163"/>
    </source>
</evidence>